<name>A0AAN7RK39_TRANT</name>
<dbReference type="AlphaFoldDB" id="A0AAN7RK39"/>
<organism evidence="2 3">
    <name type="scientific">Trapa natans</name>
    <name type="common">Water chestnut</name>
    <dbReference type="NCBI Taxonomy" id="22666"/>
    <lineage>
        <taxon>Eukaryota</taxon>
        <taxon>Viridiplantae</taxon>
        <taxon>Streptophyta</taxon>
        <taxon>Embryophyta</taxon>
        <taxon>Tracheophyta</taxon>
        <taxon>Spermatophyta</taxon>
        <taxon>Magnoliopsida</taxon>
        <taxon>eudicotyledons</taxon>
        <taxon>Gunneridae</taxon>
        <taxon>Pentapetalae</taxon>
        <taxon>rosids</taxon>
        <taxon>malvids</taxon>
        <taxon>Myrtales</taxon>
        <taxon>Lythraceae</taxon>
        <taxon>Trapa</taxon>
    </lineage>
</organism>
<keyword evidence="3" id="KW-1185">Reference proteome</keyword>
<sequence>MEETIKANGYGRSSKEPLHELEGNNTPIFPAIGALQFPLFPYSSAAGNMHVYLCKDAFSCYSGAENWAYKTTHPSV</sequence>
<evidence type="ECO:0000313" key="3">
    <source>
        <dbReference type="Proteomes" id="UP001346149"/>
    </source>
</evidence>
<proteinExistence type="predicted"/>
<gene>
    <name evidence="2" type="ORF">SAY86_024808</name>
</gene>
<dbReference type="EMBL" id="JAXQNO010000004">
    <property type="protein sequence ID" value="KAK4799443.1"/>
    <property type="molecule type" value="Genomic_DNA"/>
</dbReference>
<evidence type="ECO:0000256" key="1">
    <source>
        <dbReference type="SAM" id="MobiDB-lite"/>
    </source>
</evidence>
<evidence type="ECO:0000313" key="2">
    <source>
        <dbReference type="EMBL" id="KAK4799443.1"/>
    </source>
</evidence>
<reference evidence="2 3" key="1">
    <citation type="journal article" date="2023" name="Hortic Res">
        <title>Pangenome of water caltrop reveals structural variations and asymmetric subgenome divergence after allopolyploidization.</title>
        <authorList>
            <person name="Zhang X."/>
            <person name="Chen Y."/>
            <person name="Wang L."/>
            <person name="Yuan Y."/>
            <person name="Fang M."/>
            <person name="Shi L."/>
            <person name="Lu R."/>
            <person name="Comes H.P."/>
            <person name="Ma Y."/>
            <person name="Chen Y."/>
            <person name="Huang G."/>
            <person name="Zhou Y."/>
            <person name="Zheng Z."/>
            <person name="Qiu Y."/>
        </authorList>
    </citation>
    <scope>NUCLEOTIDE SEQUENCE [LARGE SCALE GENOMIC DNA]</scope>
    <source>
        <strain evidence="2">F231</strain>
    </source>
</reference>
<comment type="caution">
    <text evidence="2">The sequence shown here is derived from an EMBL/GenBank/DDBJ whole genome shotgun (WGS) entry which is preliminary data.</text>
</comment>
<feature type="region of interest" description="Disordered" evidence="1">
    <location>
        <begin position="1"/>
        <end position="21"/>
    </location>
</feature>
<protein>
    <submittedName>
        <fullName evidence="2">Uncharacterized protein</fullName>
    </submittedName>
</protein>
<accession>A0AAN7RK39</accession>
<dbReference type="Proteomes" id="UP001346149">
    <property type="component" value="Unassembled WGS sequence"/>
</dbReference>